<dbReference type="Gene3D" id="1.10.1170.10">
    <property type="entry name" value="Inhibitor Of Apoptosis Protein (2mihbC-IAP-1), Chain A"/>
    <property type="match status" value="3"/>
</dbReference>
<feature type="domain" description="RING-type" evidence="8">
    <location>
        <begin position="487"/>
        <end position="522"/>
    </location>
</feature>
<feature type="compositionally biased region" description="Basic and acidic residues" evidence="7">
    <location>
        <begin position="441"/>
        <end position="454"/>
    </location>
</feature>
<dbReference type="InterPro" id="IPR001841">
    <property type="entry name" value="Znf_RING"/>
</dbReference>
<evidence type="ECO:0000256" key="1">
    <source>
        <dbReference type="ARBA" id="ARBA00006672"/>
    </source>
</evidence>
<dbReference type="GO" id="GO:0004869">
    <property type="term" value="F:cysteine-type endopeptidase inhibitor activity"/>
    <property type="evidence" value="ECO:0007669"/>
    <property type="project" value="UniProtKB-ARBA"/>
</dbReference>
<dbReference type="GO" id="GO:0043027">
    <property type="term" value="F:cysteine-type endopeptidase inhibitor activity involved in apoptotic process"/>
    <property type="evidence" value="ECO:0007669"/>
    <property type="project" value="UniProtKB-ARBA"/>
</dbReference>
<dbReference type="GO" id="GO:0022416">
    <property type="term" value="P:chaeta development"/>
    <property type="evidence" value="ECO:0007669"/>
    <property type="project" value="UniProtKB-ARBA"/>
</dbReference>
<dbReference type="PROSITE" id="PS50143">
    <property type="entry name" value="BIR_REPEAT_2"/>
    <property type="match status" value="3"/>
</dbReference>
<keyword evidence="4 6" id="KW-0863">Zinc-finger</keyword>
<dbReference type="GO" id="GO:0008270">
    <property type="term" value="F:zinc ion binding"/>
    <property type="evidence" value="ECO:0007669"/>
    <property type="project" value="UniProtKB-KW"/>
</dbReference>
<keyword evidence="9" id="KW-1185">Reference proteome</keyword>
<dbReference type="FunFam" id="1.10.1170.10:FF:000002">
    <property type="entry name" value="Baculoviral IAP repeat containing 7"/>
    <property type="match status" value="1"/>
</dbReference>
<evidence type="ECO:0000256" key="4">
    <source>
        <dbReference type="ARBA" id="ARBA00022771"/>
    </source>
</evidence>
<feature type="region of interest" description="Disordered" evidence="7">
    <location>
        <begin position="431"/>
        <end position="454"/>
    </location>
</feature>
<dbReference type="SUPFAM" id="SSF57924">
    <property type="entry name" value="Inhibitor of apoptosis (IAP) repeat"/>
    <property type="match status" value="3"/>
</dbReference>
<dbReference type="GO" id="GO:0043066">
    <property type="term" value="P:negative regulation of apoptotic process"/>
    <property type="evidence" value="ECO:0007669"/>
    <property type="project" value="TreeGrafter"/>
</dbReference>
<dbReference type="Gene3D" id="1.10.8.10">
    <property type="entry name" value="DNA helicase RuvA subunit, C-terminal domain"/>
    <property type="match status" value="1"/>
</dbReference>
<organism evidence="9 10">
    <name type="scientific">Agrilus planipennis</name>
    <name type="common">Emerald ash borer</name>
    <name type="synonym">Agrilus marcopoli</name>
    <dbReference type="NCBI Taxonomy" id="224129"/>
    <lineage>
        <taxon>Eukaryota</taxon>
        <taxon>Metazoa</taxon>
        <taxon>Ecdysozoa</taxon>
        <taxon>Arthropoda</taxon>
        <taxon>Hexapoda</taxon>
        <taxon>Insecta</taxon>
        <taxon>Pterygota</taxon>
        <taxon>Neoptera</taxon>
        <taxon>Endopterygota</taxon>
        <taxon>Coleoptera</taxon>
        <taxon>Polyphaga</taxon>
        <taxon>Elateriformia</taxon>
        <taxon>Buprestoidea</taxon>
        <taxon>Buprestidae</taxon>
        <taxon>Agrilinae</taxon>
        <taxon>Agrilus</taxon>
    </lineage>
</organism>
<dbReference type="FunFam" id="3.30.40.10:FF:000184">
    <property type="entry name" value="Baculoviral IAP repeat containing 2"/>
    <property type="match status" value="1"/>
</dbReference>
<dbReference type="GO" id="GO:0005634">
    <property type="term" value="C:nucleus"/>
    <property type="evidence" value="ECO:0007669"/>
    <property type="project" value="TreeGrafter"/>
</dbReference>
<dbReference type="PANTHER" id="PTHR10044">
    <property type="entry name" value="INHIBITOR OF APOPTOSIS"/>
    <property type="match status" value="1"/>
</dbReference>
<dbReference type="Pfam" id="PF00653">
    <property type="entry name" value="BIR"/>
    <property type="match status" value="3"/>
</dbReference>
<evidence type="ECO:0000256" key="2">
    <source>
        <dbReference type="ARBA" id="ARBA00022703"/>
    </source>
</evidence>
<protein>
    <submittedName>
        <fullName evidence="10">Death-associated inhibitor of apoptosis 2</fullName>
    </submittedName>
</protein>
<dbReference type="FunCoup" id="A0A1W4X4N2">
    <property type="interactions" value="2110"/>
</dbReference>
<dbReference type="GO" id="GO:0031398">
    <property type="term" value="P:positive regulation of protein ubiquitination"/>
    <property type="evidence" value="ECO:0007669"/>
    <property type="project" value="TreeGrafter"/>
</dbReference>
<dbReference type="CTD" id="36748"/>
<dbReference type="InterPro" id="IPR001370">
    <property type="entry name" value="BIR_rpt"/>
</dbReference>
<keyword evidence="5" id="KW-0862">Zinc</keyword>
<evidence type="ECO:0000313" key="9">
    <source>
        <dbReference type="Proteomes" id="UP000192223"/>
    </source>
</evidence>
<dbReference type="InterPro" id="IPR050784">
    <property type="entry name" value="IAP"/>
</dbReference>
<keyword evidence="3" id="KW-0479">Metal-binding</keyword>
<dbReference type="GO" id="GO:0005829">
    <property type="term" value="C:cytosol"/>
    <property type="evidence" value="ECO:0007669"/>
    <property type="project" value="UniProtKB-ARBA"/>
</dbReference>
<gene>
    <name evidence="10" type="primary">LOC108741011</name>
</gene>
<dbReference type="GO" id="GO:0006915">
    <property type="term" value="P:apoptotic process"/>
    <property type="evidence" value="ECO:0007669"/>
    <property type="project" value="UniProtKB-KW"/>
</dbReference>
<dbReference type="Gene3D" id="3.30.40.10">
    <property type="entry name" value="Zinc/RING finger domain, C3HC4 (zinc finger)"/>
    <property type="match status" value="1"/>
</dbReference>
<dbReference type="GO" id="GO:0031625">
    <property type="term" value="F:ubiquitin protein ligase binding"/>
    <property type="evidence" value="ECO:0007669"/>
    <property type="project" value="UniProtKB-ARBA"/>
</dbReference>
<dbReference type="CDD" id="cd16713">
    <property type="entry name" value="RING-HC_BIRC2_3_7"/>
    <property type="match status" value="1"/>
</dbReference>
<dbReference type="CDD" id="cd00022">
    <property type="entry name" value="BIR"/>
    <property type="match status" value="3"/>
</dbReference>
<dbReference type="PROSITE" id="PS50089">
    <property type="entry name" value="ZF_RING_2"/>
    <property type="match status" value="1"/>
</dbReference>
<evidence type="ECO:0000259" key="8">
    <source>
        <dbReference type="PROSITE" id="PS50089"/>
    </source>
</evidence>
<dbReference type="GO" id="GO:0048471">
    <property type="term" value="C:perinuclear region of cytoplasm"/>
    <property type="evidence" value="ECO:0007669"/>
    <property type="project" value="UniProtKB-ARBA"/>
</dbReference>
<dbReference type="SMART" id="SM00184">
    <property type="entry name" value="RING"/>
    <property type="match status" value="1"/>
</dbReference>
<dbReference type="InParanoid" id="A0A1W4X4N2"/>
<dbReference type="SMART" id="SM00238">
    <property type="entry name" value="BIR"/>
    <property type="match status" value="3"/>
</dbReference>
<feature type="compositionally biased region" description="Polar residues" evidence="7">
    <location>
        <begin position="431"/>
        <end position="440"/>
    </location>
</feature>
<accession>A0A1W4X4N2</accession>
<dbReference type="GO" id="GO:0089720">
    <property type="term" value="F:caspase binding"/>
    <property type="evidence" value="ECO:0007669"/>
    <property type="project" value="UniProtKB-ARBA"/>
</dbReference>
<dbReference type="OrthoDB" id="774873at2759"/>
<dbReference type="KEGG" id="apln:108741011"/>
<dbReference type="GO" id="GO:0051726">
    <property type="term" value="P:regulation of cell cycle"/>
    <property type="evidence" value="ECO:0007669"/>
    <property type="project" value="TreeGrafter"/>
</dbReference>
<name>A0A1W4X4N2_AGRPL</name>
<evidence type="ECO:0000256" key="6">
    <source>
        <dbReference type="PROSITE-ProRule" id="PRU00175"/>
    </source>
</evidence>
<dbReference type="PANTHER" id="PTHR10044:SF139">
    <property type="entry name" value="DEATH-ASSOCIATED INHIBITOR OF APOPTOSIS 2"/>
    <property type="match status" value="1"/>
</dbReference>
<dbReference type="GO" id="GO:0070936">
    <property type="term" value="P:protein K48-linked ubiquitination"/>
    <property type="evidence" value="ECO:0007669"/>
    <property type="project" value="UniProtKB-ARBA"/>
</dbReference>
<dbReference type="STRING" id="224129.A0A1W4X4N2"/>
<dbReference type="Proteomes" id="UP000192223">
    <property type="component" value="Unplaced"/>
</dbReference>
<keyword evidence="2" id="KW-0053">Apoptosis</keyword>
<comment type="similarity">
    <text evidence="1">Belongs to the IAP family.</text>
</comment>
<evidence type="ECO:0000313" key="10">
    <source>
        <dbReference type="RefSeq" id="XP_018331076.1"/>
    </source>
</evidence>
<dbReference type="InterPro" id="IPR013083">
    <property type="entry name" value="Znf_RING/FYVE/PHD"/>
</dbReference>
<dbReference type="GO" id="GO:0061630">
    <property type="term" value="F:ubiquitin protein ligase activity"/>
    <property type="evidence" value="ECO:0007669"/>
    <property type="project" value="TreeGrafter"/>
</dbReference>
<sequence length="534" mass="59801">MNVEENRLQTFSDWPPDTAVNASRIAKAGFYYTKQALIVECFACKVQISTWNYGDQVMALHKRMSPNCPFVKDPSTSGNVPSILSSSSLSISPNPCDTPEFNPEILKDESVRLQTYTNWPKSDVVTPESLARAGFYYLKHQDKTKCAFCRGVCVGWEVDDNPDKEHQRHFPRCPFVQTVINPRLAVVTQTDTTQNPPVELNKDISLTNSNLIFHIDLAELGVNSHKGPHKTEFATVESRLRSFASWPEDLIQTPDSLAQAGFYYEGSGDQVRCFHCDGGLRHWDPQDDPWTEHARWFPKCAYVQLVKGNDFVRACAFEQDTAFGTEEEVPRRRSEPVQRREVSDREIQAHLNSEAGLAALSIGLHVGRVKQAIKEKLEQTGVGFSTADALIEATLNLQREEEDISEPSSTQISQEASRLLSEVLENCIPPVSQQQETSETVPKDDVNDGTAKDVGNDTELKEVSIMKVPKMLSLEEENRLLKEARLCKICMDFEVGIVFLPCGHLTTCVNCAPNLKNCPVCRSAIKATVRTFLS</sequence>
<evidence type="ECO:0000256" key="7">
    <source>
        <dbReference type="SAM" id="MobiDB-lite"/>
    </source>
</evidence>
<dbReference type="Pfam" id="PF13920">
    <property type="entry name" value="zf-C3HC4_3"/>
    <property type="match status" value="1"/>
</dbReference>
<reference evidence="10" key="1">
    <citation type="submission" date="2025-08" db="UniProtKB">
        <authorList>
            <consortium name="RefSeq"/>
        </authorList>
    </citation>
    <scope>IDENTIFICATION</scope>
    <source>
        <tissue evidence="10">Entire body</tissue>
    </source>
</reference>
<proteinExistence type="inferred from homology"/>
<dbReference type="GeneID" id="108741011"/>
<dbReference type="FunFam" id="1.10.1170.10:FF:000003">
    <property type="entry name" value="E3 ubiquitin-protein ligase XIAP"/>
    <property type="match status" value="1"/>
</dbReference>
<dbReference type="PROSITE" id="PS01282">
    <property type="entry name" value="BIR_REPEAT_1"/>
    <property type="match status" value="3"/>
</dbReference>
<dbReference type="RefSeq" id="XP_018331076.1">
    <property type="nucleotide sequence ID" value="XM_018475574.2"/>
</dbReference>
<evidence type="ECO:0000256" key="5">
    <source>
        <dbReference type="ARBA" id="ARBA00022833"/>
    </source>
</evidence>
<dbReference type="AlphaFoldDB" id="A0A1W4X4N2"/>
<evidence type="ECO:0000256" key="3">
    <source>
        <dbReference type="ARBA" id="ARBA00022723"/>
    </source>
</evidence>
<dbReference type="CDD" id="cd14321">
    <property type="entry name" value="UBA_IAPs"/>
    <property type="match status" value="1"/>
</dbReference>